<protein>
    <submittedName>
        <fullName evidence="2">DUF4123 domain-containing protein</fullName>
    </submittedName>
</protein>
<dbReference type="AlphaFoldDB" id="A0A4Z1R3U5"/>
<comment type="caution">
    <text evidence="2">The sequence shown here is derived from an EMBL/GenBank/DDBJ whole genome shotgun (WGS) entry which is preliminary data.</text>
</comment>
<keyword evidence="3" id="KW-1185">Reference proteome</keyword>
<evidence type="ECO:0000259" key="1">
    <source>
        <dbReference type="Pfam" id="PF13503"/>
    </source>
</evidence>
<organism evidence="2 3">
    <name type="scientific">Luteimonas yindakuii</name>
    <dbReference type="NCBI Taxonomy" id="2565782"/>
    <lineage>
        <taxon>Bacteria</taxon>
        <taxon>Pseudomonadati</taxon>
        <taxon>Pseudomonadota</taxon>
        <taxon>Gammaproteobacteria</taxon>
        <taxon>Lysobacterales</taxon>
        <taxon>Lysobacteraceae</taxon>
        <taxon>Luteimonas</taxon>
    </lineage>
</organism>
<feature type="domain" description="DUF4123" evidence="1">
    <location>
        <begin position="43"/>
        <end position="131"/>
    </location>
</feature>
<proteinExistence type="predicted"/>
<name>A0A4Z1R3U5_9GAMM</name>
<dbReference type="Proteomes" id="UP000298681">
    <property type="component" value="Unassembled WGS sequence"/>
</dbReference>
<dbReference type="InterPro" id="IPR025391">
    <property type="entry name" value="DUF4123"/>
</dbReference>
<gene>
    <name evidence="2" type="ORF">E4582_05080</name>
</gene>
<sequence>MRMGHRELATYHYAVVNPLQTGRSRWNDLATVALVPADLPHKAGAMPRLLDLTTLDHGQQAALLEIADAWDRENDFPFFALLLKSADPFARVAAHLARQLVVRAPDGSAALLRWHDPRVFRHLCWRLTPVQMRTLSGPVRAWCWREHHGNWRTHEVAECGDAGLRLYLTPGQWATIGRLGVLNRTIAQLGRGMPAPAPSDELCRRLDSCLQQAYDHHGLTDEADARLFVEQAIHDPQIHQRPEIVQRLELARQGRVSYVGACADLDIGLLSTPCRPHNLQRKDAVT</sequence>
<evidence type="ECO:0000313" key="3">
    <source>
        <dbReference type="Proteomes" id="UP000298681"/>
    </source>
</evidence>
<dbReference type="EMBL" id="SPUH01000001">
    <property type="protein sequence ID" value="TKS54202.1"/>
    <property type="molecule type" value="Genomic_DNA"/>
</dbReference>
<dbReference type="Pfam" id="PF13503">
    <property type="entry name" value="DUF4123"/>
    <property type="match status" value="1"/>
</dbReference>
<accession>A0A4Z1R3U5</accession>
<reference evidence="2 3" key="1">
    <citation type="submission" date="2019-01" db="EMBL/GenBank/DDBJ databases">
        <authorList>
            <person name="Zhang S."/>
        </authorList>
    </citation>
    <scope>NUCLEOTIDE SEQUENCE [LARGE SCALE GENOMIC DNA]</scope>
    <source>
        <strain evidence="2 3">1626</strain>
    </source>
</reference>
<evidence type="ECO:0000313" key="2">
    <source>
        <dbReference type="EMBL" id="TKS54202.1"/>
    </source>
</evidence>